<evidence type="ECO:0000313" key="2">
    <source>
        <dbReference type="EMBL" id="MDN5210426.1"/>
    </source>
</evidence>
<dbReference type="SUPFAM" id="SSF109854">
    <property type="entry name" value="DinB/YfiT-like putative metalloenzymes"/>
    <property type="match status" value="1"/>
</dbReference>
<evidence type="ECO:0000313" key="3">
    <source>
        <dbReference type="Proteomes" id="UP001172083"/>
    </source>
</evidence>
<proteinExistence type="predicted"/>
<dbReference type="InterPro" id="IPR024775">
    <property type="entry name" value="DinB-like"/>
</dbReference>
<name>A0ABT8L1Q8_9BACT</name>
<sequence>MEFDLKESIKILARTPAVLNKLLLDLSPAWTHQNEGENTWSAYDIIGHLIHGEKTDWIPRTEIILRREGDKTFVPFDRFAQFENSKGQTLEELLKTFTQLRAENLQKLDALKLTEQDLLKTGTHPELGTVTLKQLIATWTIHDLSHIHQMTRVMVKLYGDQIGPWKAYSGILRNTI</sequence>
<dbReference type="InterPro" id="IPR034660">
    <property type="entry name" value="DinB/YfiT-like"/>
</dbReference>
<comment type="caution">
    <text evidence="2">The sequence shown here is derived from an EMBL/GenBank/DDBJ whole genome shotgun (WGS) entry which is preliminary data.</text>
</comment>
<protein>
    <submittedName>
        <fullName evidence="2">DinB family protein</fullName>
    </submittedName>
</protein>
<feature type="domain" description="DinB-like" evidence="1">
    <location>
        <begin position="12"/>
        <end position="150"/>
    </location>
</feature>
<evidence type="ECO:0000259" key="1">
    <source>
        <dbReference type="Pfam" id="PF12867"/>
    </source>
</evidence>
<dbReference type="EMBL" id="JAUJEB010000001">
    <property type="protein sequence ID" value="MDN5210426.1"/>
    <property type="molecule type" value="Genomic_DNA"/>
</dbReference>
<organism evidence="2 3">
    <name type="scientific">Agaribacillus aureus</name>
    <dbReference type="NCBI Taxonomy" id="3051825"/>
    <lineage>
        <taxon>Bacteria</taxon>
        <taxon>Pseudomonadati</taxon>
        <taxon>Bacteroidota</taxon>
        <taxon>Cytophagia</taxon>
        <taxon>Cytophagales</taxon>
        <taxon>Splendidivirgaceae</taxon>
        <taxon>Agaribacillus</taxon>
    </lineage>
</organism>
<keyword evidence="3" id="KW-1185">Reference proteome</keyword>
<dbReference type="RefSeq" id="WP_346755770.1">
    <property type="nucleotide sequence ID" value="NZ_JAUJEB010000001.1"/>
</dbReference>
<gene>
    <name evidence="2" type="ORF">QQ020_00155</name>
</gene>
<reference evidence="2" key="1">
    <citation type="submission" date="2023-06" db="EMBL/GenBank/DDBJ databases">
        <title>Genomic of Agaribacillus aureum.</title>
        <authorList>
            <person name="Wang G."/>
        </authorList>
    </citation>
    <scope>NUCLEOTIDE SEQUENCE</scope>
    <source>
        <strain evidence="2">BMA12</strain>
    </source>
</reference>
<accession>A0ABT8L1Q8</accession>
<dbReference type="Pfam" id="PF12867">
    <property type="entry name" value="DinB_2"/>
    <property type="match status" value="1"/>
</dbReference>
<dbReference type="Gene3D" id="1.20.120.450">
    <property type="entry name" value="dinb family like domain"/>
    <property type="match status" value="1"/>
</dbReference>
<dbReference type="Proteomes" id="UP001172083">
    <property type="component" value="Unassembled WGS sequence"/>
</dbReference>